<gene>
    <name evidence="2" type="ORF">FC66_GL001263</name>
</gene>
<dbReference type="SUPFAM" id="SSF46785">
    <property type="entry name" value="Winged helix' DNA-binding domain"/>
    <property type="match status" value="1"/>
</dbReference>
<dbReference type="PATRIC" id="fig|1423719.4.peg.1284"/>
<dbReference type="InterPro" id="IPR036390">
    <property type="entry name" value="WH_DNA-bd_sf"/>
</dbReference>
<name>A0A0R1HGJ7_9LACO</name>
<dbReference type="Gene3D" id="1.10.10.10">
    <property type="entry name" value="Winged helix-like DNA-binding domain superfamily/Winged helix DNA-binding domain"/>
    <property type="match status" value="1"/>
</dbReference>
<evidence type="ECO:0000259" key="1">
    <source>
        <dbReference type="Pfam" id="PF03551"/>
    </source>
</evidence>
<feature type="domain" description="Transcription regulator PadR N-terminal" evidence="1">
    <location>
        <begin position="22"/>
        <end position="88"/>
    </location>
</feature>
<keyword evidence="3" id="KW-1185">Reference proteome</keyword>
<dbReference type="PANTHER" id="PTHR33169:SF14">
    <property type="entry name" value="TRANSCRIPTIONAL REGULATOR RV3488"/>
    <property type="match status" value="1"/>
</dbReference>
<dbReference type="Proteomes" id="UP000051450">
    <property type="component" value="Unassembled WGS sequence"/>
</dbReference>
<dbReference type="PANTHER" id="PTHR33169">
    <property type="entry name" value="PADR-FAMILY TRANSCRIPTIONAL REGULATOR"/>
    <property type="match status" value="1"/>
</dbReference>
<comment type="caution">
    <text evidence="2">The sequence shown here is derived from an EMBL/GenBank/DDBJ whole genome shotgun (WGS) entry which is preliminary data.</text>
</comment>
<sequence length="110" mass="12707">MYFEGSELMNSQLKKGMLEYCVLATLRTSDSYGYQIIKDTSGVIDLSDSTLYPILKRLEKQEAIESYSVEHNGRLRKYYHLTETGLADIQGFLDDWQQVMTVYDYIKGAN</sequence>
<dbReference type="Pfam" id="PF03551">
    <property type="entry name" value="PadR"/>
    <property type="match status" value="1"/>
</dbReference>
<organism evidence="2 3">
    <name type="scientific">Dellaglioa algida DSM 15638</name>
    <dbReference type="NCBI Taxonomy" id="1423719"/>
    <lineage>
        <taxon>Bacteria</taxon>
        <taxon>Bacillati</taxon>
        <taxon>Bacillota</taxon>
        <taxon>Bacilli</taxon>
        <taxon>Lactobacillales</taxon>
        <taxon>Lactobacillaceae</taxon>
        <taxon>Dellaglioa</taxon>
    </lineage>
</organism>
<protein>
    <recommendedName>
        <fullName evidence="1">Transcription regulator PadR N-terminal domain-containing protein</fullName>
    </recommendedName>
</protein>
<proteinExistence type="predicted"/>
<dbReference type="InterPro" id="IPR052509">
    <property type="entry name" value="Metal_resp_DNA-bind_regulator"/>
</dbReference>
<evidence type="ECO:0000313" key="2">
    <source>
        <dbReference type="EMBL" id="KRK45614.1"/>
    </source>
</evidence>
<evidence type="ECO:0000313" key="3">
    <source>
        <dbReference type="Proteomes" id="UP000051450"/>
    </source>
</evidence>
<dbReference type="InterPro" id="IPR036388">
    <property type="entry name" value="WH-like_DNA-bd_sf"/>
</dbReference>
<dbReference type="InterPro" id="IPR005149">
    <property type="entry name" value="Tscrpt_reg_PadR_N"/>
</dbReference>
<dbReference type="EMBL" id="AZDI01000006">
    <property type="protein sequence ID" value="KRK45614.1"/>
    <property type="molecule type" value="Genomic_DNA"/>
</dbReference>
<dbReference type="AlphaFoldDB" id="A0A0R1HGJ7"/>
<accession>A0A0R1HGJ7</accession>
<dbReference type="STRING" id="1423719.FC66_GL001263"/>
<reference evidence="2 3" key="1">
    <citation type="journal article" date="2015" name="Genome Announc.">
        <title>Expanding the biotechnology potential of lactobacilli through comparative genomics of 213 strains and associated genera.</title>
        <authorList>
            <person name="Sun Z."/>
            <person name="Harris H.M."/>
            <person name="McCann A."/>
            <person name="Guo C."/>
            <person name="Argimon S."/>
            <person name="Zhang W."/>
            <person name="Yang X."/>
            <person name="Jeffery I.B."/>
            <person name="Cooney J.C."/>
            <person name="Kagawa T.F."/>
            <person name="Liu W."/>
            <person name="Song Y."/>
            <person name="Salvetti E."/>
            <person name="Wrobel A."/>
            <person name="Rasinkangas P."/>
            <person name="Parkhill J."/>
            <person name="Rea M.C."/>
            <person name="O'Sullivan O."/>
            <person name="Ritari J."/>
            <person name="Douillard F.P."/>
            <person name="Paul Ross R."/>
            <person name="Yang R."/>
            <person name="Briner A.E."/>
            <person name="Felis G.E."/>
            <person name="de Vos W.M."/>
            <person name="Barrangou R."/>
            <person name="Klaenhammer T.R."/>
            <person name="Caufield P.W."/>
            <person name="Cui Y."/>
            <person name="Zhang H."/>
            <person name="O'Toole P.W."/>
        </authorList>
    </citation>
    <scope>NUCLEOTIDE SEQUENCE [LARGE SCALE GENOMIC DNA]</scope>
    <source>
        <strain evidence="2 3">DSM 15638</strain>
    </source>
</reference>